<reference evidence="1" key="1">
    <citation type="journal article" date="2014" name="Front. Microbiol.">
        <title>High frequency of phylogenetically diverse reductive dehalogenase-homologous genes in deep subseafloor sedimentary metagenomes.</title>
        <authorList>
            <person name="Kawai M."/>
            <person name="Futagami T."/>
            <person name="Toyoda A."/>
            <person name="Takaki Y."/>
            <person name="Nishi S."/>
            <person name="Hori S."/>
            <person name="Arai W."/>
            <person name="Tsubouchi T."/>
            <person name="Morono Y."/>
            <person name="Uchiyama I."/>
            <person name="Ito T."/>
            <person name="Fujiyama A."/>
            <person name="Inagaki F."/>
            <person name="Takami H."/>
        </authorList>
    </citation>
    <scope>NUCLEOTIDE SEQUENCE</scope>
    <source>
        <strain evidence="1">Expedition CK06-06</strain>
    </source>
</reference>
<dbReference type="AlphaFoldDB" id="X1DM19"/>
<sequence>ALPFLFAFSQEMSEAMVVHLAGFLTPLFGWKTLLVQEAFPDALYEDTSTHSKIRVEFEKNTKSFLEHDHSPSECDMILCWEDNLTQKEKEEHLFARNPNLKIIEFKKIFFHYDFE</sequence>
<comment type="caution">
    <text evidence="1">The sequence shown here is derived from an EMBL/GenBank/DDBJ whole genome shotgun (WGS) entry which is preliminary data.</text>
</comment>
<protein>
    <submittedName>
        <fullName evidence="1">Uncharacterized protein</fullName>
    </submittedName>
</protein>
<dbReference type="EMBL" id="BART01039620">
    <property type="protein sequence ID" value="GAH21956.1"/>
    <property type="molecule type" value="Genomic_DNA"/>
</dbReference>
<feature type="non-terminal residue" evidence="1">
    <location>
        <position position="1"/>
    </location>
</feature>
<name>X1DM19_9ZZZZ</name>
<feature type="non-terminal residue" evidence="1">
    <location>
        <position position="115"/>
    </location>
</feature>
<evidence type="ECO:0000313" key="1">
    <source>
        <dbReference type="EMBL" id="GAH21956.1"/>
    </source>
</evidence>
<organism evidence="1">
    <name type="scientific">marine sediment metagenome</name>
    <dbReference type="NCBI Taxonomy" id="412755"/>
    <lineage>
        <taxon>unclassified sequences</taxon>
        <taxon>metagenomes</taxon>
        <taxon>ecological metagenomes</taxon>
    </lineage>
</organism>
<proteinExistence type="predicted"/>
<accession>X1DM19</accession>
<gene>
    <name evidence="1" type="ORF">S01H4_65007</name>
</gene>